<dbReference type="InterPro" id="IPR009057">
    <property type="entry name" value="Homeodomain-like_sf"/>
</dbReference>
<dbReference type="InterPro" id="IPR036271">
    <property type="entry name" value="Tet_transcr_reg_TetR-rel_C_sf"/>
</dbReference>
<proteinExistence type="predicted"/>
<feature type="DNA-binding region" description="H-T-H motif" evidence="2">
    <location>
        <begin position="40"/>
        <end position="59"/>
    </location>
</feature>
<dbReference type="Gene3D" id="1.10.10.60">
    <property type="entry name" value="Homeodomain-like"/>
    <property type="match status" value="1"/>
</dbReference>
<organism evidence="4 5">
    <name type="scientific">Demequina litoralis</name>
    <dbReference type="NCBI Taxonomy" id="3051660"/>
    <lineage>
        <taxon>Bacteria</taxon>
        <taxon>Bacillati</taxon>
        <taxon>Actinomycetota</taxon>
        <taxon>Actinomycetes</taxon>
        <taxon>Micrococcales</taxon>
        <taxon>Demequinaceae</taxon>
        <taxon>Demequina</taxon>
    </lineage>
</organism>
<sequence>MSAAGRSRSRGPRGGDADTRGDILAAAAEVFGDEGYGAASMREIARRADVDPALIRHYFPSKRDLFVHAVRPVTADDPRVTALAGTPRDRLGEALLRLFLGVWDDPEMGKRLRAVLASIAAAGDLGQALADVMLRDILSRLVREDDAPLRAEACGSQLVGLAMARYVIGMPAVAHASADELVALYAPTLQRYIDGDIEAA</sequence>
<accession>A0ABT8G8F7</accession>
<dbReference type="EMBL" id="JAUHPW010000003">
    <property type="protein sequence ID" value="MDN4475224.1"/>
    <property type="molecule type" value="Genomic_DNA"/>
</dbReference>
<evidence type="ECO:0000256" key="2">
    <source>
        <dbReference type="PROSITE-ProRule" id="PRU00335"/>
    </source>
</evidence>
<protein>
    <submittedName>
        <fullName evidence="4">TetR family transcriptional regulator</fullName>
    </submittedName>
</protein>
<dbReference type="SUPFAM" id="SSF46689">
    <property type="entry name" value="Homeodomain-like"/>
    <property type="match status" value="1"/>
</dbReference>
<dbReference type="Pfam" id="PF00440">
    <property type="entry name" value="TetR_N"/>
    <property type="match status" value="1"/>
</dbReference>
<evidence type="ECO:0000259" key="3">
    <source>
        <dbReference type="PROSITE" id="PS50977"/>
    </source>
</evidence>
<dbReference type="Gene3D" id="1.10.357.10">
    <property type="entry name" value="Tetracycline Repressor, domain 2"/>
    <property type="match status" value="1"/>
</dbReference>
<evidence type="ECO:0000256" key="1">
    <source>
        <dbReference type="ARBA" id="ARBA00023125"/>
    </source>
</evidence>
<reference evidence="4" key="1">
    <citation type="submission" date="2023-06" db="EMBL/GenBank/DDBJ databases">
        <title>Sysu t00192.</title>
        <authorList>
            <person name="Gao L."/>
            <person name="Fang B.-Z."/>
            <person name="Li W.-J."/>
        </authorList>
    </citation>
    <scope>NUCLEOTIDE SEQUENCE</scope>
    <source>
        <strain evidence="4">SYSU T00192</strain>
    </source>
</reference>
<gene>
    <name evidence="4" type="ORF">QQX09_05040</name>
</gene>
<evidence type="ECO:0000313" key="4">
    <source>
        <dbReference type="EMBL" id="MDN4475224.1"/>
    </source>
</evidence>
<dbReference type="RefSeq" id="WP_301131674.1">
    <property type="nucleotide sequence ID" value="NZ_JAUHPW010000003.1"/>
</dbReference>
<feature type="domain" description="HTH tetR-type" evidence="3">
    <location>
        <begin position="17"/>
        <end position="77"/>
    </location>
</feature>
<name>A0ABT8G8F7_9MICO</name>
<dbReference type="PANTHER" id="PTHR30055">
    <property type="entry name" value="HTH-TYPE TRANSCRIPTIONAL REGULATOR RUTR"/>
    <property type="match status" value="1"/>
</dbReference>
<keyword evidence="1 2" id="KW-0238">DNA-binding</keyword>
<dbReference type="PANTHER" id="PTHR30055:SF235">
    <property type="entry name" value="TRANSCRIPTIONAL REGULATORY PROTEIN"/>
    <property type="match status" value="1"/>
</dbReference>
<dbReference type="Pfam" id="PF17920">
    <property type="entry name" value="TetR_C_16"/>
    <property type="match status" value="1"/>
</dbReference>
<dbReference type="InterPro" id="IPR041678">
    <property type="entry name" value="TetR_C_16"/>
</dbReference>
<evidence type="ECO:0000313" key="5">
    <source>
        <dbReference type="Proteomes" id="UP001172728"/>
    </source>
</evidence>
<dbReference type="PRINTS" id="PR00455">
    <property type="entry name" value="HTHTETR"/>
</dbReference>
<dbReference type="PROSITE" id="PS50977">
    <property type="entry name" value="HTH_TETR_2"/>
    <property type="match status" value="1"/>
</dbReference>
<keyword evidence="5" id="KW-1185">Reference proteome</keyword>
<dbReference type="Proteomes" id="UP001172728">
    <property type="component" value="Unassembled WGS sequence"/>
</dbReference>
<comment type="caution">
    <text evidence="4">The sequence shown here is derived from an EMBL/GenBank/DDBJ whole genome shotgun (WGS) entry which is preliminary data.</text>
</comment>
<dbReference type="InterPro" id="IPR001647">
    <property type="entry name" value="HTH_TetR"/>
</dbReference>
<dbReference type="SUPFAM" id="SSF48498">
    <property type="entry name" value="Tetracyclin repressor-like, C-terminal domain"/>
    <property type="match status" value="1"/>
</dbReference>
<dbReference type="InterPro" id="IPR050109">
    <property type="entry name" value="HTH-type_TetR-like_transc_reg"/>
</dbReference>